<organism evidence="2 3">
    <name type="scientific">Streptomyces atratus</name>
    <dbReference type="NCBI Taxonomy" id="1893"/>
    <lineage>
        <taxon>Bacteria</taxon>
        <taxon>Bacillati</taxon>
        <taxon>Actinomycetota</taxon>
        <taxon>Actinomycetes</taxon>
        <taxon>Kitasatosporales</taxon>
        <taxon>Streptomycetaceae</taxon>
        <taxon>Streptomyces</taxon>
    </lineage>
</organism>
<dbReference type="AlphaFoldDB" id="A0A1K1ZDN8"/>
<evidence type="ECO:0000256" key="1">
    <source>
        <dbReference type="SAM" id="MobiDB-lite"/>
    </source>
</evidence>
<dbReference type="STRING" id="1893.SAMN02787144_1005303"/>
<name>A0A1K1ZDN8_STRAR</name>
<feature type="region of interest" description="Disordered" evidence="1">
    <location>
        <begin position="115"/>
        <end position="146"/>
    </location>
</feature>
<dbReference type="RefSeq" id="WP_072485204.1">
    <property type="nucleotide sequence ID" value="NZ_CP108276.1"/>
</dbReference>
<sequence length="146" mass="15627">MTTGTGIGWALPTEAERLLQESAASGSTEAVLDALSRRRLHVMAARLHADTPGFTAPFPSQYAPVTGRTCVPVLTSGMLPPWHPGWMFHQVSLKWIAECGWHDPQSLLSVNPTSLGGDPGSCRPRGPRGVRAAAPPLRARRSSPRA</sequence>
<protein>
    <submittedName>
        <fullName evidence="2">Uncharacterized protein</fullName>
    </submittedName>
</protein>
<proteinExistence type="predicted"/>
<evidence type="ECO:0000313" key="2">
    <source>
        <dbReference type="EMBL" id="SFX72222.1"/>
    </source>
</evidence>
<evidence type="ECO:0000313" key="3">
    <source>
        <dbReference type="Proteomes" id="UP000181909"/>
    </source>
</evidence>
<dbReference type="Proteomes" id="UP000181909">
    <property type="component" value="Unassembled WGS sequence"/>
</dbReference>
<dbReference type="OrthoDB" id="4322331at2"/>
<reference evidence="2 3" key="1">
    <citation type="submission" date="2016-11" db="EMBL/GenBank/DDBJ databases">
        <authorList>
            <person name="Jaros S."/>
            <person name="Januszkiewicz K."/>
            <person name="Wedrychowicz H."/>
        </authorList>
    </citation>
    <scope>NUCLEOTIDE SEQUENCE [LARGE SCALE GENOMIC DNA]</scope>
    <source>
        <strain evidence="2 3">OK807</strain>
    </source>
</reference>
<gene>
    <name evidence="2" type="ORF">SAMN02787144_1005303</name>
</gene>
<accession>A0A1K1ZDN8</accession>
<dbReference type="EMBL" id="FPJO01000005">
    <property type="protein sequence ID" value="SFX72222.1"/>
    <property type="molecule type" value="Genomic_DNA"/>
</dbReference>
<feature type="compositionally biased region" description="Low complexity" evidence="1">
    <location>
        <begin position="123"/>
        <end position="137"/>
    </location>
</feature>